<dbReference type="EMBL" id="CP146691">
    <property type="protein sequence ID" value="WWY19067.1"/>
    <property type="molecule type" value="Genomic_DNA"/>
</dbReference>
<dbReference type="SUPFAM" id="SSF53955">
    <property type="entry name" value="Lysozyme-like"/>
    <property type="match status" value="1"/>
</dbReference>
<feature type="domain" description="Phage tail lysozyme" evidence="2">
    <location>
        <begin position="364"/>
        <end position="487"/>
    </location>
</feature>
<feature type="compositionally biased region" description="Basic and acidic residues" evidence="1">
    <location>
        <begin position="475"/>
        <end position="488"/>
    </location>
</feature>
<gene>
    <name evidence="3" type="ORF">V9385_15460</name>
</gene>
<dbReference type="Pfam" id="PF18013">
    <property type="entry name" value="Phage_lysozyme2"/>
    <property type="match status" value="1"/>
</dbReference>
<accession>A0ABZ2JB18</accession>
<dbReference type="InterPro" id="IPR023346">
    <property type="entry name" value="Lysozyme-like_dom_sf"/>
</dbReference>
<feature type="region of interest" description="Disordered" evidence="1">
    <location>
        <begin position="292"/>
        <end position="320"/>
    </location>
</feature>
<evidence type="ECO:0000256" key="1">
    <source>
        <dbReference type="SAM" id="MobiDB-lite"/>
    </source>
</evidence>
<name>A0ABZ2JB18_9PSED</name>
<dbReference type="RefSeq" id="WP_338756767.1">
    <property type="nucleotide sequence ID" value="NZ_CP146691.1"/>
</dbReference>
<dbReference type="Gene3D" id="1.10.530.10">
    <property type="match status" value="1"/>
</dbReference>
<evidence type="ECO:0000313" key="3">
    <source>
        <dbReference type="EMBL" id="WWY19067.1"/>
    </source>
</evidence>
<reference evidence="3 4" key="1">
    <citation type="submission" date="2024-03" db="EMBL/GenBank/DDBJ databases">
        <title>Pseudomonas juntendi.</title>
        <authorList>
            <person name="Liu Y."/>
        </authorList>
    </citation>
    <scope>NUCLEOTIDE SEQUENCE [LARGE SCALE GENOMIC DNA]</scope>
    <source>
        <strain evidence="3 4">L4046hy</strain>
    </source>
</reference>
<keyword evidence="4" id="KW-1185">Reference proteome</keyword>
<dbReference type="InterPro" id="IPR041219">
    <property type="entry name" value="Phage_lysozyme2"/>
</dbReference>
<proteinExistence type="predicted"/>
<dbReference type="Proteomes" id="UP001375228">
    <property type="component" value="Chromosome"/>
</dbReference>
<feature type="compositionally biased region" description="Gly residues" evidence="1">
    <location>
        <begin position="298"/>
        <end position="315"/>
    </location>
</feature>
<evidence type="ECO:0000313" key="4">
    <source>
        <dbReference type="Proteomes" id="UP001375228"/>
    </source>
</evidence>
<organism evidence="3 4">
    <name type="scientific">Pseudomonas juntendi</name>
    <dbReference type="NCBI Taxonomy" id="2666183"/>
    <lineage>
        <taxon>Bacteria</taxon>
        <taxon>Pseudomonadati</taxon>
        <taxon>Pseudomonadota</taxon>
        <taxon>Gammaproteobacteria</taxon>
        <taxon>Pseudomonadales</taxon>
        <taxon>Pseudomonadaceae</taxon>
        <taxon>Pseudomonas</taxon>
    </lineage>
</organism>
<evidence type="ECO:0000259" key="2">
    <source>
        <dbReference type="Pfam" id="PF18013"/>
    </source>
</evidence>
<sequence>MKVLESFLIALGLKVDEKSFQQGQNAFTGLTNSALKLGAVLASKLAIDKVVGDFKNAGTELDKFHRLTGISTQRVQAFGQALAAQGGNAQDALGTFQKMQDLMSSPMTGNVGWFGDVAKLGFDPNAIIGAQDTAEALLNIAKQFERMTPLNQRLAAKALGLNEDEARVVMAGSVALEKQLQTRGKLGIMTGKQVEDAARLTKATSELNLVFTDIGNTIAGELTPAFAEMAEDFTEFYRNNKELIHSGLETFFGAVAKNIEAVAAAMALMGGASALKGLKILKDLMSLGRNGLPPIVPGGPGGSPSPGGRPGGGPGSPSRMPLLPLFMSPAAVAFWASTYSPSLNVGEDDEIAKIRMKNGGADGAGKVIDYLRSKGLSETLAKGIAANVQAESSFDPNAVGDGGKAYGLLQWHPSRQADFAAYLGKNIRESTWQEQLDFAVHEVTKGKERANWENVKNAQSPSDAAYSYSKNVIRPGEDKETKERRAQERAQIASGYGASRSQSGAPTLDLSDPDQWKKTQAGLASGPSIFERIDAWAKSQRRAPEQYTASDVVAPASAPAAPARPAADGEWHPVLRNDNRQYHIHGADIGKVKQLLNEEMSTLIDHTTKDFKSAEL</sequence>
<feature type="region of interest" description="Disordered" evidence="1">
    <location>
        <begin position="455"/>
        <end position="523"/>
    </location>
</feature>
<protein>
    <submittedName>
        <fullName evidence="3">Phage tail tip lysozyme</fullName>
    </submittedName>
</protein>